<dbReference type="HAMAP" id="MF_00472">
    <property type="entry name" value="UbiG"/>
    <property type="match status" value="1"/>
</dbReference>
<evidence type="ECO:0000313" key="7">
    <source>
        <dbReference type="Proteomes" id="UP000786811"/>
    </source>
</evidence>
<keyword evidence="2 5" id="KW-0808">Transferase</keyword>
<keyword evidence="5" id="KW-0460">Magnesium</keyword>
<evidence type="ECO:0000256" key="5">
    <source>
        <dbReference type="HAMAP-Rule" id="MF_03190"/>
    </source>
</evidence>
<evidence type="ECO:0000256" key="4">
    <source>
        <dbReference type="ARBA" id="ARBA00022691"/>
    </source>
</evidence>
<evidence type="ECO:0000256" key="1">
    <source>
        <dbReference type="ARBA" id="ARBA00022603"/>
    </source>
</evidence>
<dbReference type="EMBL" id="CAJNRD030001116">
    <property type="protein sequence ID" value="CAG5075256.1"/>
    <property type="molecule type" value="Genomic_DNA"/>
</dbReference>
<protein>
    <recommendedName>
        <fullName evidence="5">Ubiquinone biosynthesis O-methyltransferase, mitochondrial</fullName>
    </recommendedName>
    <alternativeName>
        <fullName evidence="5">3-demethylubiquinol 3-O-methyltransferase</fullName>
        <ecNumber evidence="5">2.1.1.64</ecNumber>
    </alternativeName>
    <alternativeName>
        <fullName evidence="5">3-demethylubiquinone 3-O-methyltransferase</fullName>
        <ecNumber evidence="5">2.1.1.-</ecNumber>
    </alternativeName>
    <alternativeName>
        <fullName evidence="5">Polyprenyldihydroxybenzoate methyltransferase</fullName>
        <ecNumber evidence="5">2.1.1.114</ecNumber>
    </alternativeName>
</protein>
<sequence length="282" mass="31422">MSLLMRQHSFIYKIPLRLSSTESKKIGQDATKQRSSIDDNEIEHHGKLSELWWNTMGPMRALHAYNPIRVQFIRDGLKNTGLNEKHPRYPLEGVRILDVGCGAGILSEALARIGANVTGIDGSEQLIETAKKHASLDSNLSKNLSYSITSVEDHVADNKSEIYDAVVASEVIEHVSNKDIFVKYCAKALKPGGSIFITTLNKTIPSFLGGIVCAEYILRAIPIGTHEWSKFISPEDTQRLLDQHGCCTQLVHGVFFNPLTNTWNWTSSKNIFYALHAVKSET</sequence>
<dbReference type="EC" id="2.1.1.114" evidence="5"/>
<dbReference type="Pfam" id="PF13489">
    <property type="entry name" value="Methyltransf_23"/>
    <property type="match status" value="1"/>
</dbReference>
<dbReference type="PANTHER" id="PTHR43464">
    <property type="entry name" value="METHYLTRANSFERASE"/>
    <property type="match status" value="1"/>
</dbReference>
<dbReference type="EC" id="2.1.1.-" evidence="5"/>
<dbReference type="OrthoDB" id="3265906at2759"/>
<keyword evidence="3 5" id="KW-0831">Ubiquinone biosynthesis</keyword>
<dbReference type="CDD" id="cd02440">
    <property type="entry name" value="AdoMet_MTases"/>
    <property type="match status" value="1"/>
</dbReference>
<feature type="binding site" evidence="5">
    <location>
        <position position="174"/>
    </location>
    <ligand>
        <name>Mg(2+)</name>
        <dbReference type="ChEBI" id="CHEBI:18420"/>
    </ligand>
</feature>
<comment type="catalytic activity">
    <reaction evidence="5">
        <text>a 3-demethylubiquinol + S-adenosyl-L-methionine = a ubiquinol + S-adenosyl-L-homocysteine + H(+)</text>
        <dbReference type="Rhea" id="RHEA:44380"/>
        <dbReference type="Rhea" id="RHEA-COMP:9566"/>
        <dbReference type="Rhea" id="RHEA-COMP:10914"/>
        <dbReference type="ChEBI" id="CHEBI:15378"/>
        <dbReference type="ChEBI" id="CHEBI:17976"/>
        <dbReference type="ChEBI" id="CHEBI:57856"/>
        <dbReference type="ChEBI" id="CHEBI:59789"/>
        <dbReference type="ChEBI" id="CHEBI:84422"/>
        <dbReference type="EC" id="2.1.1.64"/>
    </reaction>
</comment>
<dbReference type="EC" id="2.1.1.64" evidence="5"/>
<evidence type="ECO:0000256" key="3">
    <source>
        <dbReference type="ARBA" id="ARBA00022688"/>
    </source>
</evidence>
<evidence type="ECO:0000313" key="6">
    <source>
        <dbReference type="EMBL" id="CAG5075256.1"/>
    </source>
</evidence>
<keyword evidence="5" id="KW-0472">Membrane</keyword>
<comment type="subunit">
    <text evidence="5">Component of a multi-subunit COQ enzyme complex.</text>
</comment>
<keyword evidence="4 5" id="KW-0949">S-adenosyl-L-methionine</keyword>
<keyword evidence="5" id="KW-0496">Mitochondrion</keyword>
<dbReference type="SUPFAM" id="SSF53335">
    <property type="entry name" value="S-adenosyl-L-methionine-dependent methyltransferases"/>
    <property type="match status" value="1"/>
</dbReference>
<keyword evidence="5" id="KW-0999">Mitochondrion inner membrane</keyword>
<dbReference type="GO" id="GO:0010420">
    <property type="term" value="F:polyprenyldihydroxybenzoate methyltransferase activity"/>
    <property type="evidence" value="ECO:0007669"/>
    <property type="project" value="UniProtKB-UniRule"/>
</dbReference>
<comment type="subcellular location">
    <subcellularLocation>
        <location evidence="5">Mitochondrion inner membrane</location>
        <topology evidence="5">Peripheral membrane protein</topology>
        <orientation evidence="5">Matrix side</orientation>
    </subcellularLocation>
</comment>
<keyword evidence="1 5" id="KW-0489">Methyltransferase</keyword>
<dbReference type="GO" id="GO:0031314">
    <property type="term" value="C:extrinsic component of mitochondrial inner membrane"/>
    <property type="evidence" value="ECO:0007669"/>
    <property type="project" value="UniProtKB-UniRule"/>
</dbReference>
<comment type="function">
    <text evidence="5">O-methyltransferase required for two non-consecutive steps during ubiquinone biosynthesis. Catalyzes the 2 O-methylation of 3,4-dihydroxy-5-(all-trans-polyprenyl)benzoic acid into 4-hydroxy-3-methoxy-5-(all-trans-polyprenyl)benzoic acid. Also catalyzes the last step of ubiquinone biosynthesis by mediating methylation of 3-demethylubiquinone into ubiquinone. Also able to mediate the methylation of 3-demethylubiquinol into ubiquinol.</text>
</comment>
<comment type="pathway">
    <text evidence="5">Cofactor biosynthesis; ubiquinone biosynthesis.</text>
</comment>
<dbReference type="UniPathway" id="UPA00232"/>
<keyword evidence="7" id="KW-1185">Reference proteome</keyword>
<comment type="caution">
    <text evidence="6">The sequence shown here is derived from an EMBL/GenBank/DDBJ whole genome shotgun (WGS) entry which is preliminary data.</text>
</comment>
<dbReference type="GO" id="GO:0032259">
    <property type="term" value="P:methylation"/>
    <property type="evidence" value="ECO:0007669"/>
    <property type="project" value="UniProtKB-KW"/>
</dbReference>
<dbReference type="GO" id="GO:0046872">
    <property type="term" value="F:metal ion binding"/>
    <property type="evidence" value="ECO:0007669"/>
    <property type="project" value="UniProtKB-KW"/>
</dbReference>
<comment type="cofactor">
    <cofactor evidence="5">
        <name>Mg(2+)</name>
        <dbReference type="ChEBI" id="CHEBI:18420"/>
    </cofactor>
</comment>
<feature type="binding site" evidence="5">
    <location>
        <position position="169"/>
    </location>
    <ligand>
        <name>S-adenosyl-L-methionine</name>
        <dbReference type="ChEBI" id="CHEBI:59789"/>
    </ligand>
</feature>
<dbReference type="Gene3D" id="3.40.50.150">
    <property type="entry name" value="Vaccinia Virus protein VP39"/>
    <property type="match status" value="1"/>
</dbReference>
<feature type="binding site" evidence="5">
    <location>
        <position position="173"/>
    </location>
    <ligand>
        <name>Mg(2+)</name>
        <dbReference type="ChEBI" id="CHEBI:18420"/>
    </ligand>
</feature>
<dbReference type="InterPro" id="IPR029063">
    <property type="entry name" value="SAM-dependent_MTases_sf"/>
</dbReference>
<name>A0A8J2ED95_COTCN</name>
<dbReference type="AlphaFoldDB" id="A0A8J2ED95"/>
<feature type="binding site" evidence="5">
    <location>
        <position position="121"/>
    </location>
    <ligand>
        <name>S-adenosyl-L-methionine</name>
        <dbReference type="ChEBI" id="CHEBI:59789"/>
    </ligand>
</feature>
<gene>
    <name evidence="5" type="primary">coq3</name>
    <name evidence="6" type="ORF">HICCMSTLAB_LOCUS1410</name>
</gene>
<comment type="catalytic activity">
    <reaction evidence="5">
        <text>a 3,4-dihydroxy-5-(all-trans-polyprenyl)benzoate + S-adenosyl-L-methionine = a 4-hydroxy-3-methoxy-5-(all-trans-polyprenyl)benzoate + S-adenosyl-L-homocysteine + H(+)</text>
        <dbReference type="Rhea" id="RHEA:44452"/>
        <dbReference type="Rhea" id="RHEA-COMP:10930"/>
        <dbReference type="Rhea" id="RHEA-COMP:10931"/>
        <dbReference type="ChEBI" id="CHEBI:15378"/>
        <dbReference type="ChEBI" id="CHEBI:57856"/>
        <dbReference type="ChEBI" id="CHEBI:59789"/>
        <dbReference type="ChEBI" id="CHEBI:64694"/>
        <dbReference type="ChEBI" id="CHEBI:84443"/>
        <dbReference type="EC" id="2.1.1.114"/>
    </reaction>
</comment>
<feature type="binding site" evidence="5">
    <location>
        <position position="170"/>
    </location>
    <ligand>
        <name>Mg(2+)</name>
        <dbReference type="ChEBI" id="CHEBI:18420"/>
    </ligand>
</feature>
<dbReference type="Proteomes" id="UP000786811">
    <property type="component" value="Unassembled WGS sequence"/>
</dbReference>
<dbReference type="GO" id="GO:0061542">
    <property type="term" value="F:3-demethylubiquinol 3-O-methyltransferase activity"/>
    <property type="evidence" value="ECO:0007669"/>
    <property type="project" value="UniProtKB-UniRule"/>
</dbReference>
<reference evidence="6" key="1">
    <citation type="submission" date="2021-04" db="EMBL/GenBank/DDBJ databases">
        <authorList>
            <person name="Chebbi M.A.C M."/>
        </authorList>
    </citation>
    <scope>NUCLEOTIDE SEQUENCE</scope>
</reference>
<keyword evidence="5" id="KW-0479">Metal-binding</keyword>
<dbReference type="NCBIfam" id="TIGR01983">
    <property type="entry name" value="UbiG"/>
    <property type="match status" value="1"/>
</dbReference>
<feature type="binding site" evidence="5">
    <location>
        <position position="100"/>
    </location>
    <ligand>
        <name>S-adenosyl-L-methionine</name>
        <dbReference type="ChEBI" id="CHEBI:59789"/>
    </ligand>
</feature>
<accession>A0A8J2ED95</accession>
<dbReference type="PANTHER" id="PTHR43464:SF19">
    <property type="entry name" value="UBIQUINONE BIOSYNTHESIS O-METHYLTRANSFERASE, MITOCHONDRIAL"/>
    <property type="match status" value="1"/>
</dbReference>
<dbReference type="InterPro" id="IPR010233">
    <property type="entry name" value="UbiG_MeTrfase"/>
</dbReference>
<comment type="similarity">
    <text evidence="5">Belongs to the class I-like SAM-binding methyltransferase superfamily. UbiG/COQ3 family.</text>
</comment>
<feature type="binding site" evidence="5">
    <location>
        <position position="69"/>
    </location>
    <ligand>
        <name>S-adenosyl-L-methionine</name>
        <dbReference type="ChEBI" id="CHEBI:59789"/>
    </ligand>
</feature>
<proteinExistence type="inferred from homology"/>
<comment type="catalytic activity">
    <reaction evidence="5">
        <text>a 3-demethylubiquinone + S-adenosyl-L-methionine = a ubiquinone + S-adenosyl-L-homocysteine</text>
        <dbReference type="Rhea" id="RHEA:81215"/>
        <dbReference type="Rhea" id="RHEA-COMP:9565"/>
        <dbReference type="Rhea" id="RHEA-COMP:19654"/>
        <dbReference type="ChEBI" id="CHEBI:16389"/>
        <dbReference type="ChEBI" id="CHEBI:57856"/>
        <dbReference type="ChEBI" id="CHEBI:59789"/>
        <dbReference type="ChEBI" id="CHEBI:231825"/>
    </reaction>
</comment>
<organism evidence="6 7">
    <name type="scientific">Cotesia congregata</name>
    <name type="common">Parasitoid wasp</name>
    <name type="synonym">Apanteles congregatus</name>
    <dbReference type="NCBI Taxonomy" id="51543"/>
    <lineage>
        <taxon>Eukaryota</taxon>
        <taxon>Metazoa</taxon>
        <taxon>Ecdysozoa</taxon>
        <taxon>Arthropoda</taxon>
        <taxon>Hexapoda</taxon>
        <taxon>Insecta</taxon>
        <taxon>Pterygota</taxon>
        <taxon>Neoptera</taxon>
        <taxon>Endopterygota</taxon>
        <taxon>Hymenoptera</taxon>
        <taxon>Apocrita</taxon>
        <taxon>Ichneumonoidea</taxon>
        <taxon>Braconidae</taxon>
        <taxon>Microgastrinae</taxon>
        <taxon>Cotesia</taxon>
    </lineage>
</organism>
<evidence type="ECO:0000256" key="2">
    <source>
        <dbReference type="ARBA" id="ARBA00022679"/>
    </source>
</evidence>